<dbReference type="SUPFAM" id="SSF52833">
    <property type="entry name" value="Thioredoxin-like"/>
    <property type="match status" value="1"/>
</dbReference>
<feature type="domain" description="Thioredoxin" evidence="2">
    <location>
        <begin position="23"/>
        <end position="169"/>
    </location>
</feature>
<dbReference type="CDD" id="cd02966">
    <property type="entry name" value="TlpA_like_family"/>
    <property type="match status" value="1"/>
</dbReference>
<dbReference type="InterPro" id="IPR000866">
    <property type="entry name" value="AhpC/TSA"/>
</dbReference>
<dbReference type="EMBL" id="JACOFW010000021">
    <property type="protein sequence ID" value="MBC3808889.1"/>
    <property type="molecule type" value="Genomic_DNA"/>
</dbReference>
<accession>A0ABR6X999</accession>
<organism evidence="3 4">
    <name type="scientific">Undibacterium seohonense</name>
    <dbReference type="NCBI Taxonomy" id="1344950"/>
    <lineage>
        <taxon>Bacteria</taxon>
        <taxon>Pseudomonadati</taxon>
        <taxon>Pseudomonadota</taxon>
        <taxon>Betaproteobacteria</taxon>
        <taxon>Burkholderiales</taxon>
        <taxon>Oxalobacteraceae</taxon>
        <taxon>Undibacterium</taxon>
    </lineage>
</organism>
<feature type="chain" id="PRO_5046461634" evidence="1">
    <location>
        <begin position="24"/>
        <end position="169"/>
    </location>
</feature>
<keyword evidence="4" id="KW-1185">Reference proteome</keyword>
<dbReference type="PANTHER" id="PTHR42852">
    <property type="entry name" value="THIOL:DISULFIDE INTERCHANGE PROTEIN DSBE"/>
    <property type="match status" value="1"/>
</dbReference>
<keyword evidence="1" id="KW-0732">Signal</keyword>
<dbReference type="Pfam" id="PF00578">
    <property type="entry name" value="AhpC-TSA"/>
    <property type="match status" value="1"/>
</dbReference>
<dbReference type="PROSITE" id="PS51352">
    <property type="entry name" value="THIOREDOXIN_2"/>
    <property type="match status" value="1"/>
</dbReference>
<comment type="caution">
    <text evidence="3">The sequence shown here is derived from an EMBL/GenBank/DDBJ whole genome shotgun (WGS) entry which is preliminary data.</text>
</comment>
<reference evidence="3 4" key="1">
    <citation type="submission" date="2020-08" db="EMBL/GenBank/DDBJ databases">
        <title>Novel species isolated from subtropical streams in China.</title>
        <authorList>
            <person name="Lu H."/>
        </authorList>
    </citation>
    <scope>NUCLEOTIDE SEQUENCE [LARGE SCALE GENOMIC DNA]</scope>
    <source>
        <strain evidence="3 4">KACC 16656</strain>
    </source>
</reference>
<dbReference type="RefSeq" id="WP_186923955.1">
    <property type="nucleotide sequence ID" value="NZ_JACOFW010000021.1"/>
</dbReference>
<name>A0ABR6X999_9BURK</name>
<feature type="signal peptide" evidence="1">
    <location>
        <begin position="1"/>
        <end position="23"/>
    </location>
</feature>
<gene>
    <name evidence="3" type="ORF">H8K52_16225</name>
</gene>
<sequence length="169" mass="19129">MNRRDFLQSVAVSSLALSGSVLAANEGKALSYNLLGTDVSGKKVQLKDYAGKTVLVSFFTFDCPVCTNDLKLMREFYVGNSNKKFILLGVNIDKNKKELDEYNEVTTLAYPKSQRFPSVWRNDPAHKDNFGIINTTPTHFVLNKQHQLVFKREGAFQGEDWDNLWLSLS</sequence>
<dbReference type="Gene3D" id="3.40.30.10">
    <property type="entry name" value="Glutaredoxin"/>
    <property type="match status" value="1"/>
</dbReference>
<evidence type="ECO:0000259" key="2">
    <source>
        <dbReference type="PROSITE" id="PS51352"/>
    </source>
</evidence>
<dbReference type="InterPro" id="IPR036249">
    <property type="entry name" value="Thioredoxin-like_sf"/>
</dbReference>
<dbReference type="Proteomes" id="UP000648257">
    <property type="component" value="Unassembled WGS sequence"/>
</dbReference>
<dbReference type="InterPro" id="IPR050553">
    <property type="entry name" value="Thioredoxin_ResA/DsbE_sf"/>
</dbReference>
<evidence type="ECO:0000256" key="1">
    <source>
        <dbReference type="SAM" id="SignalP"/>
    </source>
</evidence>
<dbReference type="PANTHER" id="PTHR42852:SF17">
    <property type="entry name" value="THIOREDOXIN-LIKE PROTEIN HI_1115"/>
    <property type="match status" value="1"/>
</dbReference>
<dbReference type="InterPro" id="IPR013766">
    <property type="entry name" value="Thioredoxin_domain"/>
</dbReference>
<proteinExistence type="predicted"/>
<protein>
    <submittedName>
        <fullName evidence="3">TlpA family protein disulfide reductase</fullName>
    </submittedName>
</protein>
<evidence type="ECO:0000313" key="3">
    <source>
        <dbReference type="EMBL" id="MBC3808889.1"/>
    </source>
</evidence>
<evidence type="ECO:0000313" key="4">
    <source>
        <dbReference type="Proteomes" id="UP000648257"/>
    </source>
</evidence>